<dbReference type="SUPFAM" id="SSF54523">
    <property type="entry name" value="Pili subunits"/>
    <property type="match status" value="1"/>
</dbReference>
<evidence type="ECO:0000313" key="1">
    <source>
        <dbReference type="EMBL" id="RXR08865.1"/>
    </source>
</evidence>
<keyword evidence="2" id="KW-1185">Reference proteome</keyword>
<dbReference type="OrthoDB" id="5296638at2"/>
<dbReference type="InterPro" id="IPR045584">
    <property type="entry name" value="Pilin-like"/>
</dbReference>
<name>A0A4Q1JZR6_9GAMM</name>
<dbReference type="InterPro" id="IPR031982">
    <property type="entry name" value="PilE-like"/>
</dbReference>
<dbReference type="EMBL" id="SAWZ01000001">
    <property type="protein sequence ID" value="RXR08865.1"/>
    <property type="molecule type" value="Genomic_DNA"/>
</dbReference>
<accession>A0A4Q1JZR6</accession>
<dbReference type="Pfam" id="PF16732">
    <property type="entry name" value="ComP_DUS"/>
    <property type="match status" value="1"/>
</dbReference>
<dbReference type="Proteomes" id="UP000289784">
    <property type="component" value="Unassembled WGS sequence"/>
</dbReference>
<proteinExistence type="predicted"/>
<protein>
    <submittedName>
        <fullName evidence="1">Pilus assembly protein PilE</fullName>
    </submittedName>
</protein>
<organism evidence="1 2">
    <name type="scientific">Pseudoxanthomonas composti</name>
    <dbReference type="NCBI Taxonomy" id="2137479"/>
    <lineage>
        <taxon>Bacteria</taxon>
        <taxon>Pseudomonadati</taxon>
        <taxon>Pseudomonadota</taxon>
        <taxon>Gammaproteobacteria</taxon>
        <taxon>Lysobacterales</taxon>
        <taxon>Lysobacteraceae</taxon>
        <taxon>Pseudoxanthomonas</taxon>
    </lineage>
</organism>
<dbReference type="AlphaFoldDB" id="A0A4Q1JZR6"/>
<dbReference type="GO" id="GO:0043683">
    <property type="term" value="P:type IV pilus assembly"/>
    <property type="evidence" value="ECO:0007669"/>
    <property type="project" value="InterPro"/>
</dbReference>
<sequence>MEVMIVVLIIAVLAGIAYASYQNQVIKSRRATAAVCLEQRAQFMERYYTTNMTYVGAPAPAACDDVANFYTVSFNGAVGARTFQLQAVPQGIQASKDTACATLRLNAQGVRSVTGSDTVANCW</sequence>
<evidence type="ECO:0000313" key="2">
    <source>
        <dbReference type="Proteomes" id="UP000289784"/>
    </source>
</evidence>
<dbReference type="Gene3D" id="3.30.700.10">
    <property type="entry name" value="Glycoprotein, Type 4 Pilin"/>
    <property type="match status" value="1"/>
</dbReference>
<gene>
    <name evidence="1" type="ORF">EPA99_01515</name>
</gene>
<reference evidence="1 2" key="1">
    <citation type="submission" date="2019-01" db="EMBL/GenBank/DDBJ databases">
        <title>Pseudoxanthomonas composti sp. nov., isolated from compost.</title>
        <authorList>
            <person name="Yang G."/>
        </authorList>
    </citation>
    <scope>NUCLEOTIDE SEQUENCE [LARGE SCALE GENOMIC DNA]</scope>
    <source>
        <strain evidence="1 2">GSS15</strain>
    </source>
</reference>
<comment type="caution">
    <text evidence="1">The sequence shown here is derived from an EMBL/GenBank/DDBJ whole genome shotgun (WGS) entry which is preliminary data.</text>
</comment>